<dbReference type="PANTHER" id="PTHR16201:SF34">
    <property type="entry name" value="LYSOSOMAL AMINO ACID TRANSPORTER 1"/>
    <property type="match status" value="1"/>
</dbReference>
<dbReference type="PANTHER" id="PTHR16201">
    <property type="entry name" value="SEVEN TRANSMEMBRANE PROTEIN 1-RELATED"/>
    <property type="match status" value="1"/>
</dbReference>
<evidence type="ECO:0000256" key="7">
    <source>
        <dbReference type="SAM" id="MobiDB-lite"/>
    </source>
</evidence>
<feature type="non-terminal residue" evidence="9">
    <location>
        <position position="406"/>
    </location>
</feature>
<evidence type="ECO:0000256" key="3">
    <source>
        <dbReference type="ARBA" id="ARBA00022989"/>
    </source>
</evidence>
<feature type="compositionally biased region" description="Polar residues" evidence="7">
    <location>
        <begin position="177"/>
        <end position="202"/>
    </location>
</feature>
<dbReference type="SMART" id="SM00679">
    <property type="entry name" value="CTNS"/>
    <property type="match status" value="2"/>
</dbReference>
<comment type="subcellular location">
    <subcellularLocation>
        <location evidence="1">Membrane</location>
        <topology evidence="1">Multi-pass membrane protein</topology>
    </subcellularLocation>
</comment>
<protein>
    <recommendedName>
        <fullName evidence="11">PQ-loop-domain-containing protein</fullName>
    </recommendedName>
</protein>
<dbReference type="InterPro" id="IPR051415">
    <property type="entry name" value="LAAT-1"/>
</dbReference>
<comment type="catalytic activity">
    <reaction evidence="6">
        <text>L-histidine(out) + L-arginine(in) = L-histidine(in) + L-arginine(out)</text>
        <dbReference type="Rhea" id="RHEA:71063"/>
        <dbReference type="ChEBI" id="CHEBI:32682"/>
        <dbReference type="ChEBI" id="CHEBI:57595"/>
    </reaction>
</comment>
<feature type="transmembrane region" description="Helical" evidence="8">
    <location>
        <begin position="288"/>
        <end position="306"/>
    </location>
</feature>
<organism evidence="9 10">
    <name type="scientific">Saccharata proteae CBS 121410</name>
    <dbReference type="NCBI Taxonomy" id="1314787"/>
    <lineage>
        <taxon>Eukaryota</taxon>
        <taxon>Fungi</taxon>
        <taxon>Dikarya</taxon>
        <taxon>Ascomycota</taxon>
        <taxon>Pezizomycotina</taxon>
        <taxon>Dothideomycetes</taxon>
        <taxon>Dothideomycetes incertae sedis</taxon>
        <taxon>Botryosphaeriales</taxon>
        <taxon>Saccharataceae</taxon>
        <taxon>Saccharata</taxon>
    </lineage>
</organism>
<accession>A0A9P4HSP0</accession>
<feature type="region of interest" description="Disordered" evidence="7">
    <location>
        <begin position="154"/>
        <end position="202"/>
    </location>
</feature>
<sequence>LPQYCEPENAFLLHFSSTFHTCVPTNLAFISTLLGTLSIVSWLFAQLPQIYKNYNLKSTSGLSIFFLGEWLLGDASNLLGSLFTHQALWQIIIACYYCFVDCMLVGQWVWYEHLRHGKPLIRIWRPKRRDDGPGDMSDFIDGMSVSSAGIADIERSSDSKGKPIPQSSPRNVFHTPRYSSSPSKEGASSTPSNRTITRLGTSSSPIASPRTVIYISLLLAVAARASPLSNPSPTSPTHFTLTSTFQTATTTSPTSTETAGVFLSWLSTLLYLCSRLPQLYKNHIRKSTTGLSPTLFIAAFFGNLFYSSSLLTNPCAWSSFPAHGGRGWVGPEGSVREEWVGLAAPFWLGAAGVLVMDAAVGAQFWWFGRVEGEDQGVVVVAEREAEGKGRWRWRRVSGWMRGWVPS</sequence>
<dbReference type="GO" id="GO:0000329">
    <property type="term" value="C:fungal-type vacuole membrane"/>
    <property type="evidence" value="ECO:0007669"/>
    <property type="project" value="TreeGrafter"/>
</dbReference>
<gene>
    <name evidence="9" type="ORF">K490DRAFT_9918</name>
</gene>
<feature type="transmembrane region" description="Helical" evidence="8">
    <location>
        <begin position="346"/>
        <end position="367"/>
    </location>
</feature>
<dbReference type="InterPro" id="IPR006603">
    <property type="entry name" value="PQ-loop_rpt"/>
</dbReference>
<comment type="caution">
    <text evidence="9">The sequence shown here is derived from an EMBL/GenBank/DDBJ whole genome shotgun (WGS) entry which is preliminary data.</text>
</comment>
<feature type="non-terminal residue" evidence="9">
    <location>
        <position position="1"/>
    </location>
</feature>
<feature type="transmembrane region" description="Helical" evidence="8">
    <location>
        <begin position="87"/>
        <end position="111"/>
    </location>
</feature>
<evidence type="ECO:0000256" key="6">
    <source>
        <dbReference type="ARBA" id="ARBA00050768"/>
    </source>
</evidence>
<evidence type="ECO:0000256" key="5">
    <source>
        <dbReference type="ARBA" id="ARBA00038039"/>
    </source>
</evidence>
<dbReference type="OrthoDB" id="8048523at2759"/>
<dbReference type="FunFam" id="1.20.1280.290:FF:000009">
    <property type="entry name" value="PQ loop repeat family protein"/>
    <property type="match status" value="1"/>
</dbReference>
<evidence type="ECO:0000256" key="1">
    <source>
        <dbReference type="ARBA" id="ARBA00004141"/>
    </source>
</evidence>
<comment type="similarity">
    <text evidence="5">Belongs to the laat-1 family.</text>
</comment>
<evidence type="ECO:0000256" key="2">
    <source>
        <dbReference type="ARBA" id="ARBA00022692"/>
    </source>
</evidence>
<reference evidence="9" key="1">
    <citation type="journal article" date="2020" name="Stud. Mycol.">
        <title>101 Dothideomycetes genomes: a test case for predicting lifestyles and emergence of pathogens.</title>
        <authorList>
            <person name="Haridas S."/>
            <person name="Albert R."/>
            <person name="Binder M."/>
            <person name="Bloem J."/>
            <person name="Labutti K."/>
            <person name="Salamov A."/>
            <person name="Andreopoulos B."/>
            <person name="Baker S."/>
            <person name="Barry K."/>
            <person name="Bills G."/>
            <person name="Bluhm B."/>
            <person name="Cannon C."/>
            <person name="Castanera R."/>
            <person name="Culley D."/>
            <person name="Daum C."/>
            <person name="Ezra D."/>
            <person name="Gonzalez J."/>
            <person name="Henrissat B."/>
            <person name="Kuo A."/>
            <person name="Liang C."/>
            <person name="Lipzen A."/>
            <person name="Lutzoni F."/>
            <person name="Magnuson J."/>
            <person name="Mondo S."/>
            <person name="Nolan M."/>
            <person name="Ohm R."/>
            <person name="Pangilinan J."/>
            <person name="Park H.-J."/>
            <person name="Ramirez L."/>
            <person name="Alfaro M."/>
            <person name="Sun H."/>
            <person name="Tritt A."/>
            <person name="Yoshinaga Y."/>
            <person name="Zwiers L.-H."/>
            <person name="Turgeon B."/>
            <person name="Goodwin S."/>
            <person name="Spatafora J."/>
            <person name="Crous P."/>
            <person name="Grigoriev I."/>
        </authorList>
    </citation>
    <scope>NUCLEOTIDE SEQUENCE</scope>
    <source>
        <strain evidence="9">CBS 121410</strain>
    </source>
</reference>
<evidence type="ECO:0008006" key="11">
    <source>
        <dbReference type="Google" id="ProtNLM"/>
    </source>
</evidence>
<dbReference type="EMBL" id="ML978720">
    <property type="protein sequence ID" value="KAF2087279.1"/>
    <property type="molecule type" value="Genomic_DNA"/>
</dbReference>
<dbReference type="AlphaFoldDB" id="A0A9P4HSP0"/>
<evidence type="ECO:0000256" key="8">
    <source>
        <dbReference type="SAM" id="Phobius"/>
    </source>
</evidence>
<keyword evidence="4 8" id="KW-0472">Membrane</keyword>
<evidence type="ECO:0000313" key="9">
    <source>
        <dbReference type="EMBL" id="KAF2087279.1"/>
    </source>
</evidence>
<feature type="transmembrane region" description="Helical" evidence="8">
    <location>
        <begin position="27"/>
        <end position="47"/>
    </location>
</feature>
<evidence type="ECO:0000256" key="4">
    <source>
        <dbReference type="ARBA" id="ARBA00023136"/>
    </source>
</evidence>
<evidence type="ECO:0000313" key="10">
    <source>
        <dbReference type="Proteomes" id="UP000799776"/>
    </source>
</evidence>
<keyword evidence="2 8" id="KW-0812">Transmembrane</keyword>
<proteinExistence type="inferred from homology"/>
<dbReference type="GO" id="GO:0015174">
    <property type="term" value="F:basic amino acid transmembrane transporter activity"/>
    <property type="evidence" value="ECO:0007669"/>
    <property type="project" value="TreeGrafter"/>
</dbReference>
<dbReference type="Gene3D" id="1.20.1280.290">
    <property type="match status" value="2"/>
</dbReference>
<feature type="transmembrane region" description="Helical" evidence="8">
    <location>
        <begin position="54"/>
        <end position="72"/>
    </location>
</feature>
<dbReference type="GO" id="GO:0034488">
    <property type="term" value="P:basic amino acid transmembrane export from vacuole"/>
    <property type="evidence" value="ECO:0007669"/>
    <property type="project" value="TreeGrafter"/>
</dbReference>
<dbReference type="Proteomes" id="UP000799776">
    <property type="component" value="Unassembled WGS sequence"/>
</dbReference>
<keyword evidence="3 8" id="KW-1133">Transmembrane helix</keyword>
<name>A0A9P4HSP0_9PEZI</name>
<keyword evidence="10" id="KW-1185">Reference proteome</keyword>
<dbReference type="Pfam" id="PF04193">
    <property type="entry name" value="PQ-loop"/>
    <property type="match status" value="2"/>
</dbReference>